<dbReference type="AlphaFoldDB" id="A8FYD5"/>
<feature type="transmembrane region" description="Helical" evidence="9">
    <location>
        <begin position="235"/>
        <end position="256"/>
    </location>
</feature>
<dbReference type="InterPro" id="IPR007272">
    <property type="entry name" value="Sulf_transp_TsuA/YedE"/>
</dbReference>
<proteinExistence type="inferred from homology"/>
<protein>
    <submittedName>
        <fullName evidence="10">Uncharacterized protein</fullName>
    </submittedName>
</protein>
<dbReference type="HOGENOM" id="CLU_050656_1_1_6"/>
<dbReference type="PANTHER" id="PTHR30574:SF1">
    <property type="entry name" value="SULPHUR TRANSPORT DOMAIN-CONTAINING PROTEIN"/>
    <property type="match status" value="1"/>
</dbReference>
<dbReference type="GO" id="GO:0005886">
    <property type="term" value="C:plasma membrane"/>
    <property type="evidence" value="ECO:0007669"/>
    <property type="project" value="UniProtKB-SubCell"/>
</dbReference>
<dbReference type="Pfam" id="PF04143">
    <property type="entry name" value="Sulf_transp"/>
    <property type="match status" value="1"/>
</dbReference>
<sequence length="467" mass="50655">MVISNTGHGTELSRQFAHHLTPVFLSVETWRLSQCHFSVIYFIYFKIVVLMNKKQALSAVLILIVTLVLGGTLLEDSSLFLRLLFGLSLGFALAKGSIGFAGSVNRAYRRGSTQLLQTLMLMFVVTAVINAGLLLNSDINHYDLWVNPINLGLLLGGVMFGAGMSLSSCCATGVMVELVSDVPRALTTLLFFGAGVFIGFPLQATQSWITTTAFSSASFTGKGVYLPDLFSWGPLNGYFMAVLMTMILAGIVVFCAKKYENYRRANGSFLGVDGEIARQKMTARGTEQGFTLLSIDSYRQWLGNLWEMKTTALVIALIFGVMMMSTGAGWGASTPFGIWFAKGLMAFGVSVDDIANFTHRPTAMFTTPFFSHGISVQNFAIMLGALVAVLFMGKFAFSFKLNHSPKQFALFALGGLLMGLGTRFANGCNVGALFTPIANLSLSGWIYLIFLLVGGVIGNRFHQAVVK</sequence>
<keyword evidence="11" id="KW-1185">Reference proteome</keyword>
<keyword evidence="3" id="KW-1003">Cell membrane</keyword>
<dbReference type="eggNOG" id="COG2391">
    <property type="taxonomic scope" value="Bacteria"/>
</dbReference>
<evidence type="ECO:0000256" key="6">
    <source>
        <dbReference type="ARBA" id="ARBA00022989"/>
    </source>
</evidence>
<accession>A8FYD5</accession>
<reference evidence="10 11" key="1">
    <citation type="submission" date="2007-08" db="EMBL/GenBank/DDBJ databases">
        <title>Complete sequence of Shewanella sediminis HAW-EB3.</title>
        <authorList>
            <consortium name="US DOE Joint Genome Institute"/>
            <person name="Copeland A."/>
            <person name="Lucas S."/>
            <person name="Lapidus A."/>
            <person name="Barry K."/>
            <person name="Glavina del Rio T."/>
            <person name="Dalin E."/>
            <person name="Tice H."/>
            <person name="Pitluck S."/>
            <person name="Chertkov O."/>
            <person name="Brettin T."/>
            <person name="Bruce D."/>
            <person name="Detter J.C."/>
            <person name="Han C."/>
            <person name="Schmutz J."/>
            <person name="Larimer F."/>
            <person name="Land M."/>
            <person name="Hauser L."/>
            <person name="Kyrpides N."/>
            <person name="Kim E."/>
            <person name="Zhao J.-S."/>
            <person name="Richardson P."/>
        </authorList>
    </citation>
    <scope>NUCLEOTIDE SEQUENCE [LARGE SCALE GENOMIC DNA]</scope>
    <source>
        <strain evidence="10 11">HAW-EB3</strain>
    </source>
</reference>
<feature type="transmembrane region" description="Helical" evidence="9">
    <location>
        <begin position="437"/>
        <end position="457"/>
    </location>
</feature>
<keyword evidence="4" id="KW-0997">Cell inner membrane</keyword>
<feature type="transmembrane region" description="Helical" evidence="9">
    <location>
        <begin position="408"/>
        <end position="425"/>
    </location>
</feature>
<evidence type="ECO:0000256" key="7">
    <source>
        <dbReference type="ARBA" id="ARBA00023136"/>
    </source>
</evidence>
<dbReference type="STRING" id="425104.Ssed_3254"/>
<feature type="transmembrane region" description="Helical" evidence="9">
    <location>
        <begin position="188"/>
        <end position="209"/>
    </location>
</feature>
<feature type="transmembrane region" description="Helical" evidence="9">
    <location>
        <begin position="115"/>
        <end position="133"/>
    </location>
</feature>
<feature type="transmembrane region" description="Helical" evidence="9">
    <location>
        <begin position="153"/>
        <end position="176"/>
    </location>
</feature>
<evidence type="ECO:0000256" key="4">
    <source>
        <dbReference type="ARBA" id="ARBA00022519"/>
    </source>
</evidence>
<organism evidence="10 11">
    <name type="scientific">Shewanella sediminis (strain HAW-EB3)</name>
    <dbReference type="NCBI Taxonomy" id="425104"/>
    <lineage>
        <taxon>Bacteria</taxon>
        <taxon>Pseudomonadati</taxon>
        <taxon>Pseudomonadota</taxon>
        <taxon>Gammaproteobacteria</taxon>
        <taxon>Alteromonadales</taxon>
        <taxon>Shewanellaceae</taxon>
        <taxon>Shewanella</taxon>
    </lineage>
</organism>
<name>A8FYD5_SHESH</name>
<keyword evidence="7 9" id="KW-0472">Membrane</keyword>
<feature type="transmembrane region" description="Helical" evidence="9">
    <location>
        <begin position="312"/>
        <end position="332"/>
    </location>
</feature>
<keyword evidence="6 9" id="KW-1133">Transmembrane helix</keyword>
<evidence type="ECO:0000256" key="5">
    <source>
        <dbReference type="ARBA" id="ARBA00022692"/>
    </source>
</evidence>
<dbReference type="PANTHER" id="PTHR30574">
    <property type="entry name" value="INNER MEMBRANE PROTEIN YEDE"/>
    <property type="match status" value="1"/>
</dbReference>
<evidence type="ECO:0000256" key="1">
    <source>
        <dbReference type="ARBA" id="ARBA00004429"/>
    </source>
</evidence>
<evidence type="ECO:0000313" key="10">
    <source>
        <dbReference type="EMBL" id="ABV37858.1"/>
    </source>
</evidence>
<evidence type="ECO:0000256" key="3">
    <source>
        <dbReference type="ARBA" id="ARBA00022475"/>
    </source>
</evidence>
<keyword evidence="2" id="KW-0813">Transport</keyword>
<comment type="subcellular location">
    <subcellularLocation>
        <location evidence="1">Cell inner membrane</location>
        <topology evidence="1">Multi-pass membrane protein</topology>
    </subcellularLocation>
</comment>
<feature type="transmembrane region" description="Helical" evidence="9">
    <location>
        <begin position="80"/>
        <end position="103"/>
    </location>
</feature>
<evidence type="ECO:0000256" key="8">
    <source>
        <dbReference type="ARBA" id="ARBA00035655"/>
    </source>
</evidence>
<feature type="transmembrane region" description="Helical" evidence="9">
    <location>
        <begin position="56"/>
        <end position="74"/>
    </location>
</feature>
<comment type="similarity">
    <text evidence="8">Belongs to the TsuA/YedE (TC 9.B.102) family.</text>
</comment>
<dbReference type="EMBL" id="CP000821">
    <property type="protein sequence ID" value="ABV37858.1"/>
    <property type="molecule type" value="Genomic_DNA"/>
</dbReference>
<feature type="transmembrane region" description="Helical" evidence="9">
    <location>
        <begin position="30"/>
        <end position="49"/>
    </location>
</feature>
<evidence type="ECO:0000256" key="9">
    <source>
        <dbReference type="SAM" id="Phobius"/>
    </source>
</evidence>
<gene>
    <name evidence="10" type="ordered locus">Ssed_3254</name>
</gene>
<dbReference type="KEGG" id="sse:Ssed_3254"/>
<evidence type="ECO:0000256" key="2">
    <source>
        <dbReference type="ARBA" id="ARBA00022448"/>
    </source>
</evidence>
<evidence type="ECO:0000313" key="11">
    <source>
        <dbReference type="Proteomes" id="UP000002015"/>
    </source>
</evidence>
<dbReference type="Proteomes" id="UP000002015">
    <property type="component" value="Chromosome"/>
</dbReference>
<feature type="transmembrane region" description="Helical" evidence="9">
    <location>
        <begin position="374"/>
        <end position="396"/>
    </location>
</feature>
<keyword evidence="5 9" id="KW-0812">Transmembrane</keyword>